<dbReference type="EMBL" id="JAPQKO010000006">
    <property type="protein sequence ID" value="KAJ5156600.1"/>
    <property type="molecule type" value="Genomic_DNA"/>
</dbReference>
<evidence type="ECO:0000313" key="3">
    <source>
        <dbReference type="Proteomes" id="UP001146351"/>
    </source>
</evidence>
<organism evidence="2 3">
    <name type="scientific">Penicillium capsulatum</name>
    <dbReference type="NCBI Taxonomy" id="69766"/>
    <lineage>
        <taxon>Eukaryota</taxon>
        <taxon>Fungi</taxon>
        <taxon>Dikarya</taxon>
        <taxon>Ascomycota</taxon>
        <taxon>Pezizomycotina</taxon>
        <taxon>Eurotiomycetes</taxon>
        <taxon>Eurotiomycetidae</taxon>
        <taxon>Eurotiales</taxon>
        <taxon>Aspergillaceae</taxon>
        <taxon>Penicillium</taxon>
    </lineage>
</organism>
<reference evidence="2" key="2">
    <citation type="journal article" date="2023" name="IMA Fungus">
        <title>Comparative genomic study of the Penicillium genus elucidates a diverse pangenome and 15 lateral gene transfer events.</title>
        <authorList>
            <person name="Petersen C."/>
            <person name="Sorensen T."/>
            <person name="Nielsen M.R."/>
            <person name="Sondergaard T.E."/>
            <person name="Sorensen J.L."/>
            <person name="Fitzpatrick D.A."/>
            <person name="Frisvad J.C."/>
            <person name="Nielsen K.L."/>
        </authorList>
    </citation>
    <scope>NUCLEOTIDE SEQUENCE</scope>
    <source>
        <strain evidence="2">IBT 21917</strain>
    </source>
</reference>
<dbReference type="OrthoDB" id="6730379at2759"/>
<keyword evidence="3" id="KW-1185">Reference proteome</keyword>
<feature type="transmembrane region" description="Helical" evidence="1">
    <location>
        <begin position="46"/>
        <end position="66"/>
    </location>
</feature>
<accession>A0A9W9HUU8</accession>
<protein>
    <submittedName>
        <fullName evidence="2">Uncharacterized protein</fullName>
    </submittedName>
</protein>
<proteinExistence type="predicted"/>
<evidence type="ECO:0000256" key="1">
    <source>
        <dbReference type="SAM" id="Phobius"/>
    </source>
</evidence>
<feature type="transmembrane region" description="Helical" evidence="1">
    <location>
        <begin position="78"/>
        <end position="99"/>
    </location>
</feature>
<sequence length="166" mass="18793">MKKRLDHIHLEKQKQLDLSPLAVDPALERKPCWATPNTGGFIKLSVVNAMFFISYCVGNIVGIFLFKSSEAPAYTSGIVAMLVAYCVEIFLLLGFGAFASALNRTKRKRCQERVYAMKTYICMAQKRIKLTERENSSVITSDKLGLSSEQEIGKQYSERVFYSIEF</sequence>
<evidence type="ECO:0000313" key="2">
    <source>
        <dbReference type="EMBL" id="KAJ5156600.1"/>
    </source>
</evidence>
<keyword evidence="1" id="KW-0472">Membrane</keyword>
<name>A0A9W9HUU8_9EURO</name>
<dbReference type="Proteomes" id="UP001146351">
    <property type="component" value="Unassembled WGS sequence"/>
</dbReference>
<keyword evidence="1" id="KW-0812">Transmembrane</keyword>
<reference evidence="2" key="1">
    <citation type="submission" date="2022-11" db="EMBL/GenBank/DDBJ databases">
        <authorList>
            <person name="Petersen C."/>
        </authorList>
    </citation>
    <scope>NUCLEOTIDE SEQUENCE</scope>
    <source>
        <strain evidence="2">IBT 21917</strain>
    </source>
</reference>
<dbReference type="AlphaFoldDB" id="A0A9W9HUU8"/>
<gene>
    <name evidence="2" type="ORF">N7492_009403</name>
</gene>
<comment type="caution">
    <text evidence="2">The sequence shown here is derived from an EMBL/GenBank/DDBJ whole genome shotgun (WGS) entry which is preliminary data.</text>
</comment>
<keyword evidence="1" id="KW-1133">Transmembrane helix</keyword>